<feature type="compositionally biased region" description="Polar residues" evidence="2">
    <location>
        <begin position="241"/>
        <end position="263"/>
    </location>
</feature>
<dbReference type="Gene3D" id="1.10.10.60">
    <property type="entry name" value="Homeodomain-like"/>
    <property type="match status" value="1"/>
</dbReference>
<evidence type="ECO:0000256" key="1">
    <source>
        <dbReference type="ARBA" id="ARBA00004123"/>
    </source>
</evidence>
<dbReference type="AlphaFoldDB" id="A0A8B8IG40"/>
<dbReference type="InterPro" id="IPR015010">
    <property type="entry name" value="TERF2IP_Myb"/>
</dbReference>
<feature type="compositionally biased region" description="Pro residues" evidence="2">
    <location>
        <begin position="744"/>
        <end position="756"/>
    </location>
</feature>
<sequence>MAGPKFYIYGGCRWREVCTTSGRVDGWGNVQFLTVRSGRLQVARKNTVLRGLRALAASKPTSVHDGLPLSQIRHNNSIEEKKEHNCSQYQHHHCCCKQQDLSLKSDVIFNNIFKAASTCSAAVQCSLEVSTSTPNLSKSITGPSKTSEARTKNGVKRLLSKRKRSTSEDEGEERNKNGKTIERRNEIDKELDLSLLERRQARNLNNNKYDKRQTHRQQISSSEDDGLKAVIRKNLPRRGNHQSPVKSRNVSKAPNGTRESLTSNTINKKRKKILNNIHSSSDESSEIQSKPAIQASRSIDEFWNTLFKTKPTRRSKRKLSTSDDDTYQEERKARETSKKIVESDQESRRKHTQEIETGDLMCKELMIGEDDVQLLRSFIEKDKANIFGVDLELFDTDDEYKRKIFYKINPLVNVARCKRIAAMLRDGRSQSDAVSLEDFISTLGLRSVLDVPSQTGSKYKMRARRNPSNGGPDKENHRTTKHNPNTSTSSSKSKVLVERLRDSANKKNKIISKKKSKVVGLIGKMTSKPTRSREEQDEVVLLSSDSDSDSVFESKRESAFEKSKRVTSEVRRPDAAAALKRDNKKEGKASGTGSRKANGPASGRGSGRVSGKAGGREYTRAEDEAIVAWVRGAERARRVNGNQLWIELQPLHQQKTGNFRSWHSLRNRYLRYVLPALGALALPPPEAARLRAAAAAGELKSRKKPQRRNSLLTEPRVRSAWSRRPRPPTRESPSRSRSVSPARSPTPAPSSSPSPPVRADSSHYSSRRSSGSSATAEGSTPIDRRRSLRNSSAKKEERREEKPPARKLRSSAPASPPPRTPTYSQLTQRFADARPPSTARPPRPSRPSRPPPPSPPPPPASPARPRTRRLYNPHAT</sequence>
<feature type="compositionally biased region" description="Basic and acidic residues" evidence="2">
    <location>
        <begin position="793"/>
        <end position="804"/>
    </location>
</feature>
<dbReference type="GeneID" id="113400630"/>
<organism evidence="4 5">
    <name type="scientific">Vanessa tameamea</name>
    <name type="common">Kamehameha butterfly</name>
    <dbReference type="NCBI Taxonomy" id="334116"/>
    <lineage>
        <taxon>Eukaryota</taxon>
        <taxon>Metazoa</taxon>
        <taxon>Ecdysozoa</taxon>
        <taxon>Arthropoda</taxon>
        <taxon>Hexapoda</taxon>
        <taxon>Insecta</taxon>
        <taxon>Pterygota</taxon>
        <taxon>Neoptera</taxon>
        <taxon>Endopterygota</taxon>
        <taxon>Lepidoptera</taxon>
        <taxon>Glossata</taxon>
        <taxon>Ditrysia</taxon>
        <taxon>Papilionoidea</taxon>
        <taxon>Nymphalidae</taxon>
        <taxon>Nymphalinae</taxon>
        <taxon>Vanessa</taxon>
    </lineage>
</organism>
<dbReference type="InterPro" id="IPR009057">
    <property type="entry name" value="Homeodomain-like_sf"/>
</dbReference>
<evidence type="ECO:0000256" key="2">
    <source>
        <dbReference type="SAM" id="MobiDB-lite"/>
    </source>
</evidence>
<feature type="compositionally biased region" description="Basic and acidic residues" evidence="2">
    <location>
        <begin position="328"/>
        <end position="347"/>
    </location>
</feature>
<reference evidence="5" key="1">
    <citation type="submission" date="2025-08" db="UniProtKB">
        <authorList>
            <consortium name="RefSeq"/>
        </authorList>
    </citation>
    <scope>IDENTIFICATION</scope>
    <source>
        <tissue evidence="5">Whole body</tissue>
    </source>
</reference>
<feature type="compositionally biased region" description="Pro residues" evidence="2">
    <location>
        <begin position="838"/>
        <end position="862"/>
    </location>
</feature>
<feature type="region of interest" description="Disordered" evidence="2">
    <location>
        <begin position="454"/>
        <end position="495"/>
    </location>
</feature>
<feature type="compositionally biased region" description="Low complexity" evidence="2">
    <location>
        <begin position="539"/>
        <end position="551"/>
    </location>
</feature>
<dbReference type="Proteomes" id="UP001652626">
    <property type="component" value="Chromosome 29"/>
</dbReference>
<evidence type="ECO:0000259" key="3">
    <source>
        <dbReference type="Pfam" id="PF08914"/>
    </source>
</evidence>
<feature type="region of interest" description="Disordered" evidence="2">
    <location>
        <begin position="202"/>
        <end position="271"/>
    </location>
</feature>
<dbReference type="OMA" id="KHANRIE"/>
<gene>
    <name evidence="5" type="primary">LOC113400630</name>
</gene>
<feature type="compositionally biased region" description="Basic residues" evidence="2">
    <location>
        <begin position="865"/>
        <end position="876"/>
    </location>
</feature>
<dbReference type="Pfam" id="PF08914">
    <property type="entry name" value="Myb_Rap1"/>
    <property type="match status" value="1"/>
</dbReference>
<feature type="compositionally biased region" description="Polar residues" evidence="2">
    <location>
        <begin position="133"/>
        <end position="146"/>
    </location>
</feature>
<comment type="subcellular location">
    <subcellularLocation>
        <location evidence="1">Nucleus</location>
    </subcellularLocation>
</comment>
<feature type="compositionally biased region" description="Basic residues" evidence="2">
    <location>
        <begin position="153"/>
        <end position="164"/>
    </location>
</feature>
<dbReference type="RefSeq" id="XP_026496050.2">
    <property type="nucleotide sequence ID" value="XM_026640265.2"/>
</dbReference>
<proteinExistence type="predicted"/>
<dbReference type="SUPFAM" id="SSF46689">
    <property type="entry name" value="Homeodomain-like"/>
    <property type="match status" value="1"/>
</dbReference>
<protein>
    <submittedName>
        <fullName evidence="5">Uncharacterized protein LOC113400630</fullName>
    </submittedName>
</protein>
<feature type="region of interest" description="Disordered" evidence="2">
    <location>
        <begin position="313"/>
        <end position="355"/>
    </location>
</feature>
<feature type="compositionally biased region" description="Basic and acidic residues" evidence="2">
    <location>
        <begin position="173"/>
        <end position="185"/>
    </location>
</feature>
<evidence type="ECO:0000313" key="4">
    <source>
        <dbReference type="Proteomes" id="UP001652626"/>
    </source>
</evidence>
<feature type="region of interest" description="Disordered" evidence="2">
    <location>
        <begin position="133"/>
        <end position="185"/>
    </location>
</feature>
<feature type="compositionally biased region" description="Basic residues" evidence="2">
    <location>
        <begin position="230"/>
        <end position="240"/>
    </location>
</feature>
<feature type="region of interest" description="Disordered" evidence="2">
    <location>
        <begin position="696"/>
        <end position="876"/>
    </location>
</feature>
<name>A0A8B8IG40_VANTA</name>
<feature type="domain" description="TERF2-interacting telomeric protein 1 Myb" evidence="3">
    <location>
        <begin position="618"/>
        <end position="673"/>
    </location>
</feature>
<accession>A0A8B8IG40</accession>
<evidence type="ECO:0000313" key="5">
    <source>
        <dbReference type="RefSeq" id="XP_026496050.2"/>
    </source>
</evidence>
<keyword evidence="4" id="KW-1185">Reference proteome</keyword>
<dbReference type="OrthoDB" id="435460at2759"/>
<feature type="compositionally biased region" description="Basic and acidic residues" evidence="2">
    <location>
        <begin position="552"/>
        <end position="588"/>
    </location>
</feature>
<feature type="region of interest" description="Disordered" evidence="2">
    <location>
        <begin position="522"/>
        <end position="616"/>
    </location>
</feature>
<feature type="compositionally biased region" description="Low complexity" evidence="2">
    <location>
        <begin position="762"/>
        <end position="780"/>
    </location>
</feature>